<reference evidence="2 3" key="1">
    <citation type="submission" date="2018-03" db="EMBL/GenBank/DDBJ databases">
        <title>Genomic Encyclopedia of Archaeal and Bacterial Type Strains, Phase II (KMG-II): from individual species to whole genera.</title>
        <authorList>
            <person name="Goeker M."/>
        </authorList>
    </citation>
    <scope>NUCLEOTIDE SEQUENCE [LARGE SCALE GENOMIC DNA]</scope>
    <source>
        <strain evidence="2 3">DSM 13175</strain>
    </source>
</reference>
<evidence type="ECO:0000313" key="2">
    <source>
        <dbReference type="EMBL" id="PRY82530.1"/>
    </source>
</evidence>
<keyword evidence="1" id="KW-0472">Membrane</keyword>
<evidence type="ECO:0000313" key="3">
    <source>
        <dbReference type="Proteomes" id="UP000238205"/>
    </source>
</evidence>
<organism evidence="2 3">
    <name type="scientific">Alkalibacterium olivapovliticus</name>
    <dbReference type="NCBI Taxonomy" id="99907"/>
    <lineage>
        <taxon>Bacteria</taxon>
        <taxon>Bacillati</taxon>
        <taxon>Bacillota</taxon>
        <taxon>Bacilli</taxon>
        <taxon>Lactobacillales</taxon>
        <taxon>Carnobacteriaceae</taxon>
        <taxon>Alkalibacterium</taxon>
    </lineage>
</organism>
<dbReference type="NCBIfam" id="NF038403">
    <property type="entry name" value="perm_prefix_1"/>
    <property type="match status" value="1"/>
</dbReference>
<proteinExistence type="predicted"/>
<dbReference type="RefSeq" id="WP_106193380.1">
    <property type="nucleotide sequence ID" value="NZ_PVTO01000011.1"/>
</dbReference>
<dbReference type="OrthoDB" id="9815852at2"/>
<evidence type="ECO:0008006" key="4">
    <source>
        <dbReference type="Google" id="ProtNLM"/>
    </source>
</evidence>
<dbReference type="InterPro" id="IPR047928">
    <property type="entry name" value="Perm_prefix_1"/>
</dbReference>
<keyword evidence="1" id="KW-0812">Transmembrane</keyword>
<accession>A0A2T0W747</accession>
<sequence>MNIIKEYVNQVFKTVPLTEETNQLRLDILANMEDKYDELIESGASEHEAIGVVIAEFGNVDELLSEMGIEKENSDVLENYPTMEAEAVDYYLEAKAMMGLRIGMGILSILIGTGLMLTFFGLIAAVQTARVIGIILMLVFLVIGIALLIIEGMRADDLKDYHKPFVLLPDLRDRVEEQKKGYKKSFALSIVLGVSFCILSLIPLLLGMLTSLIPFFMGLGMMLVLIGIGVMFFTYSGNAFDAYTVILANGKNPENFKQEVEADERRKKIDYIMDEIYWPIIVVIYFASSFIIGGSFWGWSWIIFVLGGALEGTIKSLFDAWE</sequence>
<keyword evidence="1" id="KW-1133">Transmembrane helix</keyword>
<dbReference type="Proteomes" id="UP000238205">
    <property type="component" value="Unassembled WGS sequence"/>
</dbReference>
<comment type="caution">
    <text evidence="2">The sequence shown here is derived from an EMBL/GenBank/DDBJ whole genome shotgun (WGS) entry which is preliminary data.</text>
</comment>
<feature type="transmembrane region" description="Helical" evidence="1">
    <location>
        <begin position="276"/>
        <end position="293"/>
    </location>
</feature>
<name>A0A2T0W747_9LACT</name>
<dbReference type="EMBL" id="PVTO01000011">
    <property type="protein sequence ID" value="PRY82530.1"/>
    <property type="molecule type" value="Genomic_DNA"/>
</dbReference>
<keyword evidence="3" id="KW-1185">Reference proteome</keyword>
<feature type="transmembrane region" description="Helical" evidence="1">
    <location>
        <begin position="186"/>
        <end position="206"/>
    </location>
</feature>
<evidence type="ECO:0000256" key="1">
    <source>
        <dbReference type="SAM" id="Phobius"/>
    </source>
</evidence>
<protein>
    <recommendedName>
        <fullName evidence="4">Beta-carotene 15,15'-monooxygenase</fullName>
    </recommendedName>
</protein>
<feature type="transmembrane region" description="Helical" evidence="1">
    <location>
        <begin position="102"/>
        <end position="125"/>
    </location>
</feature>
<feature type="transmembrane region" description="Helical" evidence="1">
    <location>
        <begin position="131"/>
        <end position="150"/>
    </location>
</feature>
<gene>
    <name evidence="2" type="ORF">CLV38_11180</name>
</gene>
<feature type="transmembrane region" description="Helical" evidence="1">
    <location>
        <begin position="212"/>
        <end position="233"/>
    </location>
</feature>
<dbReference type="AlphaFoldDB" id="A0A2T0W747"/>